<evidence type="ECO:0000256" key="4">
    <source>
        <dbReference type="ARBA" id="ARBA00022679"/>
    </source>
</evidence>
<evidence type="ECO:0000313" key="11">
    <source>
        <dbReference type="Proteomes" id="UP000037751"/>
    </source>
</evidence>
<keyword evidence="11" id="KW-1185">Reference proteome</keyword>
<evidence type="ECO:0000256" key="7">
    <source>
        <dbReference type="ARBA" id="ARBA00022833"/>
    </source>
</evidence>
<feature type="transmembrane region" description="Helical" evidence="8">
    <location>
        <begin position="195"/>
        <end position="215"/>
    </location>
</feature>
<evidence type="ECO:0000256" key="3">
    <source>
        <dbReference type="ARBA" id="ARBA00022602"/>
    </source>
</evidence>
<dbReference type="Pfam" id="PF00432">
    <property type="entry name" value="Prenyltrans"/>
    <property type="match status" value="1"/>
</dbReference>
<keyword evidence="7" id="KW-0862">Zinc</keyword>
<evidence type="ECO:0000256" key="5">
    <source>
        <dbReference type="ARBA" id="ARBA00022723"/>
    </source>
</evidence>
<keyword evidence="5" id="KW-0479">Metal-binding</keyword>
<keyword evidence="6" id="KW-0677">Repeat</keyword>
<dbReference type="GO" id="GO:0046872">
    <property type="term" value="F:metal ion binding"/>
    <property type="evidence" value="ECO:0007669"/>
    <property type="project" value="UniProtKB-KW"/>
</dbReference>
<feature type="domain" description="Prenyltransferase alpha-alpha toroid" evidence="9">
    <location>
        <begin position="12"/>
        <end position="316"/>
    </location>
</feature>
<evidence type="ECO:0000256" key="8">
    <source>
        <dbReference type="SAM" id="Phobius"/>
    </source>
</evidence>
<dbReference type="InterPro" id="IPR045089">
    <property type="entry name" value="PGGT1B-like"/>
</dbReference>
<proteinExistence type="inferred from homology"/>
<evidence type="ECO:0000256" key="6">
    <source>
        <dbReference type="ARBA" id="ARBA00022737"/>
    </source>
</evidence>
<gene>
    <name evidence="10" type="ORF">Malapachy_2711</name>
</gene>
<dbReference type="AlphaFoldDB" id="A0A0M8MPC9"/>
<dbReference type="InterPro" id="IPR008930">
    <property type="entry name" value="Terpenoid_cyclase/PrenylTrfase"/>
</dbReference>
<dbReference type="GeneID" id="28729074"/>
<reference evidence="10 11" key="1">
    <citation type="submission" date="2015-07" db="EMBL/GenBank/DDBJ databases">
        <title>Draft Genome Sequence of Malassezia furfur CBS1878 and Malassezia pachydermatis CBS1879.</title>
        <authorList>
            <person name="Triana S."/>
            <person name="Ohm R."/>
            <person name="Gonzalez A."/>
            <person name="DeCock H."/>
            <person name="Restrepo S."/>
            <person name="Celis A."/>
        </authorList>
    </citation>
    <scope>NUCLEOTIDE SEQUENCE [LARGE SCALE GENOMIC DNA]</scope>
    <source>
        <strain evidence="10 11">CBS 1879</strain>
    </source>
</reference>
<dbReference type="GO" id="GO:0004662">
    <property type="term" value="F:CAAX-protein geranylgeranyltransferase activity"/>
    <property type="evidence" value="ECO:0007669"/>
    <property type="project" value="TreeGrafter"/>
</dbReference>
<dbReference type="InterPro" id="IPR001330">
    <property type="entry name" value="Prenyltrans"/>
</dbReference>
<name>A0A0M8MPC9_9BASI</name>
<keyword evidence="4 10" id="KW-0808">Transferase</keyword>
<dbReference type="GO" id="GO:0005953">
    <property type="term" value="C:CAAX-protein geranylgeranyltransferase complex"/>
    <property type="evidence" value="ECO:0007669"/>
    <property type="project" value="TreeGrafter"/>
</dbReference>
<organism evidence="10 11">
    <name type="scientific">Malassezia pachydermatis</name>
    <dbReference type="NCBI Taxonomy" id="77020"/>
    <lineage>
        <taxon>Eukaryota</taxon>
        <taxon>Fungi</taxon>
        <taxon>Dikarya</taxon>
        <taxon>Basidiomycota</taxon>
        <taxon>Ustilaginomycotina</taxon>
        <taxon>Malasseziomycetes</taxon>
        <taxon>Malasseziales</taxon>
        <taxon>Malasseziaceae</taxon>
        <taxon>Malassezia</taxon>
    </lineage>
</organism>
<sequence length="354" mass="39726">MAGEDEDSFAMDVERHVKFWKMHLSMLPRPYVSGDDQRMTFAYFCLSGLDLLQRTDTDCQADQREAYIAWIYDQQVPTEHGGGFRGSPTSSSAHIVMTYTALLCLSILRDDFARLDREGLRRHVHQLQKPDGSFLCAHGSREQDVRFSYAAFAIAYMLNDWSIMDCELAMTYMLRCQHYEGAFAQEPGLESHGTFIFLLIPGGSTYCVVAAFALAHSLDRIPRREHLERWILSRQVPRSGFQGRVEKTPDTCYSFWCGASAQVLGCHNYIDARSDACWILSAQSPLGGIAKVPGEHPDILHSYLSYVALSLHTHDGLTTSSLSFAPVSCALNLSRSSLAWMHTHLAPPPSYSIP</sequence>
<keyword evidence="3" id="KW-0637">Prenyltransferase</keyword>
<dbReference type="Gene3D" id="1.50.10.20">
    <property type="match status" value="1"/>
</dbReference>
<evidence type="ECO:0000313" key="10">
    <source>
        <dbReference type="EMBL" id="KOS15638.1"/>
    </source>
</evidence>
<dbReference type="PANTHER" id="PTHR11774">
    <property type="entry name" value="GERANYLGERANYL TRANSFERASE TYPE BETA SUBUNIT"/>
    <property type="match status" value="1"/>
</dbReference>
<keyword evidence="8" id="KW-1133">Transmembrane helix</keyword>
<evidence type="ECO:0000259" key="9">
    <source>
        <dbReference type="Pfam" id="PF00432"/>
    </source>
</evidence>
<comment type="similarity">
    <text evidence="2">Belongs to the protein prenyltransferase subunit beta family.</text>
</comment>
<keyword evidence="8" id="KW-0812">Transmembrane</keyword>
<dbReference type="RefSeq" id="XP_017993270.1">
    <property type="nucleotide sequence ID" value="XM_018137199.1"/>
</dbReference>
<protein>
    <submittedName>
        <fullName evidence="10">Terpenoid cyclases protein prenyltransferase</fullName>
    </submittedName>
</protein>
<comment type="caution">
    <text evidence="10">The sequence shown here is derived from an EMBL/GenBank/DDBJ whole genome shotgun (WGS) entry which is preliminary data.</text>
</comment>
<dbReference type="SUPFAM" id="SSF48239">
    <property type="entry name" value="Terpenoid cyclases/Protein prenyltransferases"/>
    <property type="match status" value="1"/>
</dbReference>
<dbReference type="PANTHER" id="PTHR11774:SF4">
    <property type="entry name" value="GERANYLGERANYL TRANSFERASE TYPE-1 SUBUNIT BETA"/>
    <property type="match status" value="1"/>
</dbReference>
<evidence type="ECO:0000256" key="1">
    <source>
        <dbReference type="ARBA" id="ARBA00001947"/>
    </source>
</evidence>
<dbReference type="EMBL" id="LGAV01000002">
    <property type="protein sequence ID" value="KOS15638.1"/>
    <property type="molecule type" value="Genomic_DNA"/>
</dbReference>
<dbReference type="VEuPathDB" id="FungiDB:Malapachy_2711"/>
<comment type="cofactor">
    <cofactor evidence="1">
        <name>Zn(2+)</name>
        <dbReference type="ChEBI" id="CHEBI:29105"/>
    </cofactor>
</comment>
<accession>A0A0M8MPC9</accession>
<dbReference type="STRING" id="77020.A0A0M8MPC9"/>
<evidence type="ECO:0000256" key="2">
    <source>
        <dbReference type="ARBA" id="ARBA00010497"/>
    </source>
</evidence>
<dbReference type="Proteomes" id="UP000037751">
    <property type="component" value="Unassembled WGS sequence"/>
</dbReference>
<dbReference type="OrthoDB" id="24893at2759"/>
<keyword evidence="8" id="KW-0472">Membrane</keyword>